<keyword evidence="2" id="KW-0812">Transmembrane</keyword>
<feature type="region of interest" description="Disordered" evidence="1">
    <location>
        <begin position="1"/>
        <end position="33"/>
    </location>
</feature>
<sequence length="227" mass="25776">MEHLTINSTSHMPTRQDNKTARNEKSSPQSDNELSAQLLEKGHLQANTFERDGMDLRQIFTNRVMPVAFVLPWVASMLISWIPFTKISFPDAPDFLILAAIISTVEVLSIIVVFIYTSIRPDSLDDTEPGYRSTFREKLFRTWFWFLFISPFVTGTMVVLMASDISCDPEDDLDMHQPICQVGIRLIKATALCRAGIIASFLFATSSWLERRPTKRYSLDSSISDSV</sequence>
<feature type="transmembrane region" description="Helical" evidence="2">
    <location>
        <begin position="182"/>
        <end position="209"/>
    </location>
</feature>
<name>A0A8H4TM88_9HYPO</name>
<accession>A0A8H4TM88</accession>
<dbReference type="EMBL" id="JABEXW010000629">
    <property type="protein sequence ID" value="KAF4960613.1"/>
    <property type="molecule type" value="Genomic_DNA"/>
</dbReference>
<keyword evidence="2" id="KW-0472">Membrane</keyword>
<protein>
    <recommendedName>
        <fullName evidence="5">Transmembrane protein</fullName>
    </recommendedName>
</protein>
<evidence type="ECO:0000313" key="4">
    <source>
        <dbReference type="Proteomes" id="UP000622797"/>
    </source>
</evidence>
<feature type="transmembrane region" description="Helical" evidence="2">
    <location>
        <begin position="140"/>
        <end position="162"/>
    </location>
</feature>
<keyword evidence="4" id="KW-1185">Reference proteome</keyword>
<evidence type="ECO:0000313" key="3">
    <source>
        <dbReference type="EMBL" id="KAF4960613.1"/>
    </source>
</evidence>
<keyword evidence="2" id="KW-1133">Transmembrane helix</keyword>
<feature type="compositionally biased region" description="Polar residues" evidence="1">
    <location>
        <begin position="1"/>
        <end position="13"/>
    </location>
</feature>
<gene>
    <name evidence="3" type="ORF">FSARC_10427</name>
</gene>
<feature type="transmembrane region" description="Helical" evidence="2">
    <location>
        <begin position="96"/>
        <end position="119"/>
    </location>
</feature>
<organism evidence="3 4">
    <name type="scientific">Fusarium sarcochroum</name>
    <dbReference type="NCBI Taxonomy" id="1208366"/>
    <lineage>
        <taxon>Eukaryota</taxon>
        <taxon>Fungi</taxon>
        <taxon>Dikarya</taxon>
        <taxon>Ascomycota</taxon>
        <taxon>Pezizomycotina</taxon>
        <taxon>Sordariomycetes</taxon>
        <taxon>Hypocreomycetidae</taxon>
        <taxon>Hypocreales</taxon>
        <taxon>Nectriaceae</taxon>
        <taxon>Fusarium</taxon>
        <taxon>Fusarium lateritium species complex</taxon>
    </lineage>
</organism>
<feature type="transmembrane region" description="Helical" evidence="2">
    <location>
        <begin position="64"/>
        <end position="84"/>
    </location>
</feature>
<reference evidence="3" key="1">
    <citation type="journal article" date="2020" name="BMC Genomics">
        <title>Correction to: Identification and distribution of gene clusters required for synthesis of sphingolipid metabolism inhibitors in diverse species of the filamentous fungus Fusarium.</title>
        <authorList>
            <person name="Kim H.S."/>
            <person name="Lohmar J.M."/>
            <person name="Busman M."/>
            <person name="Brown D.W."/>
            <person name="Naumann T.A."/>
            <person name="Divon H.H."/>
            <person name="Lysoe E."/>
            <person name="Uhlig S."/>
            <person name="Proctor R.H."/>
        </authorList>
    </citation>
    <scope>NUCLEOTIDE SEQUENCE</scope>
    <source>
        <strain evidence="3">NRRL 20472</strain>
    </source>
</reference>
<proteinExistence type="predicted"/>
<evidence type="ECO:0008006" key="5">
    <source>
        <dbReference type="Google" id="ProtNLM"/>
    </source>
</evidence>
<dbReference type="Proteomes" id="UP000622797">
    <property type="component" value="Unassembled WGS sequence"/>
</dbReference>
<dbReference type="AlphaFoldDB" id="A0A8H4TM88"/>
<feature type="compositionally biased region" description="Basic and acidic residues" evidence="1">
    <location>
        <begin position="14"/>
        <end position="25"/>
    </location>
</feature>
<comment type="caution">
    <text evidence="3">The sequence shown here is derived from an EMBL/GenBank/DDBJ whole genome shotgun (WGS) entry which is preliminary data.</text>
</comment>
<evidence type="ECO:0000256" key="1">
    <source>
        <dbReference type="SAM" id="MobiDB-lite"/>
    </source>
</evidence>
<reference evidence="3" key="2">
    <citation type="submission" date="2020-05" db="EMBL/GenBank/DDBJ databases">
        <authorList>
            <person name="Kim H.-S."/>
            <person name="Proctor R.H."/>
            <person name="Brown D.W."/>
        </authorList>
    </citation>
    <scope>NUCLEOTIDE SEQUENCE</scope>
    <source>
        <strain evidence="3">NRRL 20472</strain>
    </source>
</reference>
<dbReference type="OrthoDB" id="5106854at2759"/>
<evidence type="ECO:0000256" key="2">
    <source>
        <dbReference type="SAM" id="Phobius"/>
    </source>
</evidence>